<evidence type="ECO:0000256" key="1">
    <source>
        <dbReference type="SAM" id="Coils"/>
    </source>
</evidence>
<evidence type="ECO:0000313" key="6">
    <source>
        <dbReference type="Proteomes" id="UP000239340"/>
    </source>
</evidence>
<protein>
    <submittedName>
        <fullName evidence="5">IS66 family insertion sequence transposase protein</fullName>
    </submittedName>
</protein>
<evidence type="ECO:0000259" key="3">
    <source>
        <dbReference type="Pfam" id="PF13007"/>
    </source>
</evidence>
<sequence>MMPPDLNLPDDVEALKAMVLAVAEKAARVDALESEVADLKARNAEADERIERLTQILKAFDRARFGRRSEKLGSPSTDDEQQAFVFEEIETGIAAVRAQVNKGCERPNGKRPPRPRKGFAPHLERVEVVIEPEELPEHAGNARDDRTFGGSGPPMVAYRFEDSRAGECVARHLSRYRGILQVDGYAAYNKLVRSDGGNDGVTLAGCRSHGRRKFHELYASESSKVATETVERMAKLWQVEETVRGQSPDARVAARQQTSAAIVTDLFALRQKSVPRVSGKSKLAEALRYPISRRAIFERFLSDGRIELDSNTVERAIRPQAIRRKNSLFAGSDGGGRTWATIATLLQTSKLNNVDPFDWLTPRLERIADGWPSSEIDALMPWNHAG</sequence>
<evidence type="ECO:0000313" key="5">
    <source>
        <dbReference type="EMBL" id="AUX78924.1"/>
    </source>
</evidence>
<dbReference type="AlphaFoldDB" id="A0A2L0HBV4"/>
<proteinExistence type="predicted"/>
<evidence type="ECO:0000259" key="4">
    <source>
        <dbReference type="Pfam" id="PF13817"/>
    </source>
</evidence>
<evidence type="ECO:0000259" key="2">
    <source>
        <dbReference type="Pfam" id="PF03050"/>
    </source>
</evidence>
<dbReference type="Pfam" id="PF13007">
    <property type="entry name" value="LZ_Tnp_IS66"/>
    <property type="match status" value="1"/>
</dbReference>
<name>A0A2L0HBV4_RHIFR</name>
<keyword evidence="5" id="KW-0614">Plasmid</keyword>
<keyword evidence="1" id="KW-0175">Coiled coil</keyword>
<dbReference type="InterPro" id="IPR052344">
    <property type="entry name" value="Transposase-related"/>
</dbReference>
<dbReference type="Pfam" id="PF13817">
    <property type="entry name" value="DDE_Tnp_IS66_C"/>
    <property type="match status" value="1"/>
</dbReference>
<dbReference type="InterPro" id="IPR039552">
    <property type="entry name" value="IS66_C"/>
</dbReference>
<feature type="coiled-coil region" evidence="1">
    <location>
        <begin position="22"/>
        <end position="63"/>
    </location>
</feature>
<feature type="domain" description="Transposase IS66 central" evidence="2">
    <location>
        <begin position="145"/>
        <end position="337"/>
    </location>
</feature>
<dbReference type="InterPro" id="IPR024463">
    <property type="entry name" value="Transposase_TnpC_homeodom"/>
</dbReference>
<dbReference type="PANTHER" id="PTHR33678">
    <property type="entry name" value="BLL1576 PROTEIN"/>
    <property type="match status" value="1"/>
</dbReference>
<feature type="domain" description="Transposase IS66 C-terminal" evidence="4">
    <location>
        <begin position="344"/>
        <end position="382"/>
    </location>
</feature>
<gene>
    <name evidence="5" type="ORF">NXT3_PB00266</name>
</gene>
<dbReference type="PANTHER" id="PTHR33678:SF1">
    <property type="entry name" value="BLL1576 PROTEIN"/>
    <property type="match status" value="1"/>
</dbReference>
<dbReference type="InterPro" id="IPR004291">
    <property type="entry name" value="Transposase_IS66_central"/>
</dbReference>
<feature type="domain" description="Transposase TnpC homeodomain" evidence="3">
    <location>
        <begin position="52"/>
        <end position="128"/>
    </location>
</feature>
<dbReference type="NCBIfam" id="NF033517">
    <property type="entry name" value="transpos_IS66"/>
    <property type="match status" value="1"/>
</dbReference>
<dbReference type="Proteomes" id="UP000239340">
    <property type="component" value="Plasmid pSfreNXT3b"/>
</dbReference>
<reference evidence="5 6" key="1">
    <citation type="submission" date="2017-10" db="EMBL/GenBank/DDBJ databases">
        <title>Analysis of the genome sequences of Rhizobium populations associated to common bean (phaseolus vulgaris).</title>
        <authorList>
            <person name="Bustos P."/>
            <person name="Santamaria R.I."/>
            <person name="Miranda-Sanchez F."/>
            <person name="Perez-Carrascal O."/>
            <person name="Juarez S."/>
            <person name="Lozano L."/>
            <person name="Martinez-Flores I."/>
            <person name="Vinuesa P."/>
            <person name="Martinez-Romero E."/>
            <person name="Cevallos M.A."/>
            <person name="Romero D."/>
            <person name="Davila G."/>
            <person name="Gonzalez V."/>
        </authorList>
    </citation>
    <scope>NUCLEOTIDE SEQUENCE [LARGE SCALE GENOMIC DNA]</scope>
    <source>
        <strain evidence="5 6">NXT3</strain>
        <plasmid evidence="6">Plasmid psfrenxt3b</plasmid>
    </source>
</reference>
<organism evidence="5 6">
    <name type="scientific">Rhizobium fredii</name>
    <name type="common">Sinorhizobium fredii</name>
    <dbReference type="NCBI Taxonomy" id="380"/>
    <lineage>
        <taxon>Bacteria</taxon>
        <taxon>Pseudomonadati</taxon>
        <taxon>Pseudomonadota</taxon>
        <taxon>Alphaproteobacteria</taxon>
        <taxon>Hyphomicrobiales</taxon>
        <taxon>Rhizobiaceae</taxon>
        <taxon>Sinorhizobium/Ensifer group</taxon>
        <taxon>Sinorhizobium</taxon>
    </lineage>
</organism>
<geneLocation type="plasmid" evidence="6">
    <name>psfrenxt3b</name>
</geneLocation>
<dbReference type="RefSeq" id="WP_104840518.1">
    <property type="nucleotide sequence ID" value="NZ_CP024309.1"/>
</dbReference>
<dbReference type="EMBL" id="CP024309">
    <property type="protein sequence ID" value="AUX78924.1"/>
    <property type="molecule type" value="Genomic_DNA"/>
</dbReference>
<accession>A0A2L0HBV4</accession>
<dbReference type="Pfam" id="PF03050">
    <property type="entry name" value="DDE_Tnp_IS66"/>
    <property type="match status" value="1"/>
</dbReference>